<feature type="transmembrane region" description="Helical" evidence="7">
    <location>
        <begin position="482"/>
        <end position="508"/>
    </location>
</feature>
<name>A0A1G6MGF9_9MICO</name>
<feature type="transmembrane region" description="Helical" evidence="7">
    <location>
        <begin position="638"/>
        <end position="658"/>
    </location>
</feature>
<feature type="transmembrane region" description="Helical" evidence="7">
    <location>
        <begin position="29"/>
        <end position="50"/>
    </location>
</feature>
<feature type="domain" description="ABC transmembrane type-1" evidence="9">
    <location>
        <begin position="161"/>
        <end position="340"/>
    </location>
</feature>
<feature type="transmembrane region" description="Helical" evidence="7">
    <location>
        <begin position="208"/>
        <end position="234"/>
    </location>
</feature>
<dbReference type="EMBL" id="FMYG01000005">
    <property type="protein sequence ID" value="SDC54354.1"/>
    <property type="molecule type" value="Genomic_DNA"/>
</dbReference>
<keyword evidence="3" id="KW-1003">Cell membrane</keyword>
<evidence type="ECO:0000256" key="4">
    <source>
        <dbReference type="ARBA" id="ARBA00022692"/>
    </source>
</evidence>
<dbReference type="RefSeq" id="WP_074615924.1">
    <property type="nucleotide sequence ID" value="NZ_FMYG01000005.1"/>
</dbReference>
<dbReference type="SUPFAM" id="SSF161098">
    <property type="entry name" value="MetI-like"/>
    <property type="match status" value="2"/>
</dbReference>
<dbReference type="Pfam" id="PF00528">
    <property type="entry name" value="BPD_transp_1"/>
    <property type="match status" value="2"/>
</dbReference>
<keyword evidence="6 7" id="KW-0472">Membrane</keyword>
<feature type="transmembrane region" description="Helical" evidence="7">
    <location>
        <begin position="85"/>
        <end position="108"/>
    </location>
</feature>
<dbReference type="Gene3D" id="1.10.3720.10">
    <property type="entry name" value="MetI-like"/>
    <property type="match status" value="2"/>
</dbReference>
<proteinExistence type="inferred from homology"/>
<keyword evidence="2 7" id="KW-0813">Transport</keyword>
<feature type="transmembrane region" description="Helical" evidence="7">
    <location>
        <begin position="365"/>
        <end position="389"/>
    </location>
</feature>
<feature type="compositionally biased region" description="Low complexity" evidence="8">
    <location>
        <begin position="671"/>
        <end position="680"/>
    </location>
</feature>
<dbReference type="GO" id="GO:0005275">
    <property type="term" value="F:amine transmembrane transporter activity"/>
    <property type="evidence" value="ECO:0007669"/>
    <property type="project" value="TreeGrafter"/>
</dbReference>
<dbReference type="Proteomes" id="UP000183203">
    <property type="component" value="Unassembled WGS sequence"/>
</dbReference>
<evidence type="ECO:0000313" key="10">
    <source>
        <dbReference type="EMBL" id="SDC54354.1"/>
    </source>
</evidence>
<evidence type="ECO:0000313" key="11">
    <source>
        <dbReference type="Proteomes" id="UP000183203"/>
    </source>
</evidence>
<dbReference type="PANTHER" id="PTHR47737:SF1">
    <property type="entry name" value="GLYCINE BETAINE_PROLINE BETAINE TRANSPORT SYSTEM PERMEASE PROTEIN PROW"/>
    <property type="match status" value="1"/>
</dbReference>
<feature type="transmembrane region" description="Helical" evidence="7">
    <location>
        <begin position="287"/>
        <end position="307"/>
    </location>
</feature>
<feature type="transmembrane region" description="Helical" evidence="7">
    <location>
        <begin position="141"/>
        <end position="159"/>
    </location>
</feature>
<sequence>MSASAAPTTVEITKIEASNLQEAPRPRRISARTAILGGVLVLWLVVFALWNGRGTDALPTAALNDVHHFFDAVKDWVAANRSSNVVLVALDGVRVVVNAVVQAMLAVFAATPYGLGYPEIGWLGSVLLLGWIAWVSANARVAALTVGFLLVIGVQGLYLPAMQTLAITLSAVFFALLVGIPLGIWTGRSPRVEKVVTPVLDFMQTMPTFVYLAPLALIFLIGPAAAVIATLIYAAPPVIRLTAHGVRDIPESIDESVASLGATPRQRLRTVVLPLARTSIVLGINQTTMAALSMVTISALIAAPGLGQAVVQALQSLNVGRAFNAGLAVVLLAIVLDRVTTAIGRRADPAVAAARRVADPRPRRIAFAVGAAIVVTGIFLSRSQVWAAVFPAQVEIGDVIETSVNAASGQVNSVLGGVTSAVQAIVTSTLINPLQALLEQSPIAVIMAVFTVIAFVAGRWMLAAGTLAGMVAVWTLGVWGPSMVTLASTLVATTFTVAIALVVGVWMGRAPRVDAAIRPILDAAQTMPAFVYLVPFLGLFGTNRFTAIVAAIVFAAPVAIKIIADAIRQLPETLVEVALSTGSSPWQDVTKVQLPMIRQAITLAVNQALIYVLSMVVIGGLVGGGGLGYLVVAGFVQIELFGKGLAAGLAIVIWGMLLDRTTQAFAHRAPRAPAAPAAPTRRLRRSTTRRTTAHA</sequence>
<evidence type="ECO:0000256" key="8">
    <source>
        <dbReference type="SAM" id="MobiDB-lite"/>
    </source>
</evidence>
<dbReference type="InterPro" id="IPR000515">
    <property type="entry name" value="MetI-like"/>
</dbReference>
<evidence type="ECO:0000259" key="9">
    <source>
        <dbReference type="PROSITE" id="PS50928"/>
    </source>
</evidence>
<dbReference type="GO" id="GO:0015226">
    <property type="term" value="F:carnitine transmembrane transporter activity"/>
    <property type="evidence" value="ECO:0007669"/>
    <property type="project" value="TreeGrafter"/>
</dbReference>
<evidence type="ECO:0000256" key="3">
    <source>
        <dbReference type="ARBA" id="ARBA00022475"/>
    </source>
</evidence>
<keyword evidence="5 7" id="KW-1133">Transmembrane helix</keyword>
<dbReference type="InterPro" id="IPR035906">
    <property type="entry name" value="MetI-like_sf"/>
</dbReference>
<feature type="transmembrane region" description="Helical" evidence="7">
    <location>
        <begin position="443"/>
        <end position="462"/>
    </location>
</feature>
<feature type="compositionally biased region" description="Basic residues" evidence="8">
    <location>
        <begin position="681"/>
        <end position="695"/>
    </location>
</feature>
<feature type="transmembrane region" description="Helical" evidence="7">
    <location>
        <begin position="520"/>
        <end position="539"/>
    </location>
</feature>
<keyword evidence="4 7" id="KW-0812">Transmembrane</keyword>
<reference evidence="10 11" key="1">
    <citation type="submission" date="2016-09" db="EMBL/GenBank/DDBJ databases">
        <authorList>
            <person name="Capua I."/>
            <person name="De Benedictis P."/>
            <person name="Joannis T."/>
            <person name="Lombin L.H."/>
            <person name="Cattoli G."/>
        </authorList>
    </citation>
    <scope>NUCLEOTIDE SEQUENCE [LARGE SCALE GENOMIC DNA]</scope>
    <source>
        <strain evidence="10 11">NIO-1002</strain>
    </source>
</reference>
<evidence type="ECO:0000256" key="5">
    <source>
        <dbReference type="ARBA" id="ARBA00022989"/>
    </source>
</evidence>
<dbReference type="PROSITE" id="PS50928">
    <property type="entry name" value="ABC_TM1"/>
    <property type="match status" value="2"/>
</dbReference>
<dbReference type="GO" id="GO:0031460">
    <property type="term" value="P:glycine betaine transport"/>
    <property type="evidence" value="ECO:0007669"/>
    <property type="project" value="TreeGrafter"/>
</dbReference>
<dbReference type="FunFam" id="1.10.3720.10:FF:000001">
    <property type="entry name" value="Glycine betaine ABC transporter, permease"/>
    <property type="match status" value="1"/>
</dbReference>
<dbReference type="GO" id="GO:0043190">
    <property type="term" value="C:ATP-binding cassette (ABC) transporter complex"/>
    <property type="evidence" value="ECO:0007669"/>
    <property type="project" value="TreeGrafter"/>
</dbReference>
<feature type="transmembrane region" description="Helical" evidence="7">
    <location>
        <begin position="608"/>
        <end position="632"/>
    </location>
</feature>
<comment type="similarity">
    <text evidence="7">Belongs to the binding-protein-dependent transport system permease family.</text>
</comment>
<dbReference type="AlphaFoldDB" id="A0A1G6MGF9"/>
<evidence type="ECO:0000256" key="2">
    <source>
        <dbReference type="ARBA" id="ARBA00022448"/>
    </source>
</evidence>
<feature type="domain" description="ABC transmembrane type-1" evidence="9">
    <location>
        <begin position="486"/>
        <end position="662"/>
    </location>
</feature>
<feature type="transmembrane region" description="Helical" evidence="7">
    <location>
        <begin position="319"/>
        <end position="336"/>
    </location>
</feature>
<dbReference type="OrthoDB" id="9815258at2"/>
<evidence type="ECO:0000256" key="6">
    <source>
        <dbReference type="ARBA" id="ARBA00023136"/>
    </source>
</evidence>
<organism evidence="10 11">
    <name type="scientific">Microbacterium enclense</name>
    <dbReference type="NCBI Taxonomy" id="993073"/>
    <lineage>
        <taxon>Bacteria</taxon>
        <taxon>Bacillati</taxon>
        <taxon>Actinomycetota</taxon>
        <taxon>Actinomycetes</taxon>
        <taxon>Micrococcales</taxon>
        <taxon>Microbacteriaceae</taxon>
        <taxon>Microbacterium</taxon>
    </lineage>
</organism>
<evidence type="ECO:0000256" key="1">
    <source>
        <dbReference type="ARBA" id="ARBA00004141"/>
    </source>
</evidence>
<accession>A0A1G6MGF9</accession>
<gene>
    <name evidence="10" type="ORF">SAMN05216418_2499</name>
</gene>
<protein>
    <submittedName>
        <fullName evidence="10">Glycine betaine/proline transport system permease protein</fullName>
    </submittedName>
</protein>
<dbReference type="GO" id="GO:0015871">
    <property type="term" value="P:choline transport"/>
    <property type="evidence" value="ECO:0007669"/>
    <property type="project" value="TreeGrafter"/>
</dbReference>
<dbReference type="PANTHER" id="PTHR47737">
    <property type="entry name" value="GLYCINE BETAINE/PROLINE BETAINE TRANSPORT SYSTEM PERMEASE PROTEIN PROW"/>
    <property type="match status" value="1"/>
</dbReference>
<comment type="subcellular location">
    <subcellularLocation>
        <location evidence="7">Cell membrane</location>
        <topology evidence="7">Multi-pass membrane protein</topology>
    </subcellularLocation>
    <subcellularLocation>
        <location evidence="1">Membrane</location>
        <topology evidence="1">Multi-pass membrane protein</topology>
    </subcellularLocation>
</comment>
<feature type="transmembrane region" description="Helical" evidence="7">
    <location>
        <begin position="545"/>
        <end position="564"/>
    </location>
</feature>
<dbReference type="CDD" id="cd06261">
    <property type="entry name" value="TM_PBP2"/>
    <property type="match status" value="2"/>
</dbReference>
<feature type="region of interest" description="Disordered" evidence="8">
    <location>
        <begin position="668"/>
        <end position="695"/>
    </location>
</feature>
<evidence type="ECO:0000256" key="7">
    <source>
        <dbReference type="RuleBase" id="RU363032"/>
    </source>
</evidence>
<feature type="transmembrane region" description="Helical" evidence="7">
    <location>
        <begin position="166"/>
        <end position="188"/>
    </location>
</feature>